<evidence type="ECO:0000313" key="3">
    <source>
        <dbReference type="Proteomes" id="UP001432146"/>
    </source>
</evidence>
<feature type="compositionally biased region" description="Basic residues" evidence="1">
    <location>
        <begin position="25"/>
        <end position="36"/>
    </location>
</feature>
<comment type="caution">
    <text evidence="2">The sequence shown here is derived from an EMBL/GenBank/DDBJ whole genome shotgun (WGS) entry which is preliminary data.</text>
</comment>
<organism evidence="2 3">
    <name type="scientific">Tetragonisca angustula</name>
    <dbReference type="NCBI Taxonomy" id="166442"/>
    <lineage>
        <taxon>Eukaryota</taxon>
        <taxon>Metazoa</taxon>
        <taxon>Ecdysozoa</taxon>
        <taxon>Arthropoda</taxon>
        <taxon>Hexapoda</taxon>
        <taxon>Insecta</taxon>
        <taxon>Pterygota</taxon>
        <taxon>Neoptera</taxon>
        <taxon>Endopterygota</taxon>
        <taxon>Hymenoptera</taxon>
        <taxon>Apocrita</taxon>
        <taxon>Aculeata</taxon>
        <taxon>Apoidea</taxon>
        <taxon>Anthophila</taxon>
        <taxon>Apidae</taxon>
        <taxon>Tetragonisca</taxon>
    </lineage>
</organism>
<reference evidence="2 3" key="1">
    <citation type="submission" date="2024-05" db="EMBL/GenBank/DDBJ databases">
        <title>The nuclear and mitochondrial genome assemblies of Tetragonisca angustula (Apidae: Meliponini), a tiny yet remarkable pollinator in the Neotropics.</title>
        <authorList>
            <person name="Ferrari R."/>
            <person name="Ricardo P.C."/>
            <person name="Dias F.C."/>
            <person name="Araujo N.S."/>
            <person name="Soares D.O."/>
            <person name="Zhou Q.-S."/>
            <person name="Zhu C.-D."/>
            <person name="Coutinho L."/>
            <person name="Airas M.C."/>
            <person name="Batista T.M."/>
        </authorList>
    </citation>
    <scope>NUCLEOTIDE SEQUENCE [LARGE SCALE GENOMIC DNA]</scope>
    <source>
        <strain evidence="2">ASF017062</strain>
        <tissue evidence="2">Abdomen</tissue>
    </source>
</reference>
<proteinExistence type="predicted"/>
<sequence>MKNSEKSQAFRSFAQQLRMRPAGIRGKRAPGRRGPRIRGAGGERSGRRLEKVQPPGRQIKFSLRLHGARGPLLLFICKARLNYGGGKEADGSRGQFVAIVVLADRKHHCTSSVVSG</sequence>
<evidence type="ECO:0000256" key="1">
    <source>
        <dbReference type="SAM" id="MobiDB-lite"/>
    </source>
</evidence>
<protein>
    <submittedName>
        <fullName evidence="2">Uncharacterized protein</fullName>
    </submittedName>
</protein>
<keyword evidence="3" id="KW-1185">Reference proteome</keyword>
<gene>
    <name evidence="2" type="ORF">QLX08_002103</name>
</gene>
<feature type="compositionally biased region" description="Polar residues" evidence="1">
    <location>
        <begin position="1"/>
        <end position="15"/>
    </location>
</feature>
<accession>A0AAW1AFR3</accession>
<feature type="region of interest" description="Disordered" evidence="1">
    <location>
        <begin position="1"/>
        <end position="52"/>
    </location>
</feature>
<dbReference type="Proteomes" id="UP001432146">
    <property type="component" value="Unassembled WGS sequence"/>
</dbReference>
<evidence type="ECO:0000313" key="2">
    <source>
        <dbReference type="EMBL" id="KAK9307708.1"/>
    </source>
</evidence>
<dbReference type="EMBL" id="JAWNGG020000027">
    <property type="protein sequence ID" value="KAK9307708.1"/>
    <property type="molecule type" value="Genomic_DNA"/>
</dbReference>
<dbReference type="AlphaFoldDB" id="A0AAW1AFR3"/>
<name>A0AAW1AFR3_9HYME</name>